<protein>
    <submittedName>
        <fullName evidence="1">Uncharacterized protein</fullName>
    </submittedName>
</protein>
<sequence length="232" mass="26660">MVPSARFRSAVEWATITGEKKRVATESSHPRRRPSYANSIFFGGGGRLRKFPKCRWWFRSLGQHRCFSRERGEVVQRPGNQLLDSVAPGLLPPAEHGEWVTHAHEVQPREERKENLVLSLHWPQFLSPLDILHPALRFITFEATPVVAAKFPSVRQTARQLRHLRKQQQQQGPTFRLGNAHSHGFMGNVVKTVAFPSRATVEFCVFYVQKVIDHITVSHSVFSNEKIKHHHK</sequence>
<evidence type="ECO:0000313" key="2">
    <source>
        <dbReference type="Proteomes" id="UP001153269"/>
    </source>
</evidence>
<keyword evidence="2" id="KW-1185">Reference proteome</keyword>
<dbReference type="Proteomes" id="UP001153269">
    <property type="component" value="Unassembled WGS sequence"/>
</dbReference>
<organism evidence="1 2">
    <name type="scientific">Pleuronectes platessa</name>
    <name type="common">European plaice</name>
    <dbReference type="NCBI Taxonomy" id="8262"/>
    <lineage>
        <taxon>Eukaryota</taxon>
        <taxon>Metazoa</taxon>
        <taxon>Chordata</taxon>
        <taxon>Craniata</taxon>
        <taxon>Vertebrata</taxon>
        <taxon>Euteleostomi</taxon>
        <taxon>Actinopterygii</taxon>
        <taxon>Neopterygii</taxon>
        <taxon>Teleostei</taxon>
        <taxon>Neoteleostei</taxon>
        <taxon>Acanthomorphata</taxon>
        <taxon>Carangaria</taxon>
        <taxon>Pleuronectiformes</taxon>
        <taxon>Pleuronectoidei</taxon>
        <taxon>Pleuronectidae</taxon>
        <taxon>Pleuronectes</taxon>
    </lineage>
</organism>
<dbReference type="AlphaFoldDB" id="A0A9N7VWX8"/>
<proteinExistence type="predicted"/>
<accession>A0A9N7VWX8</accession>
<gene>
    <name evidence="1" type="ORF">PLEPLA_LOCUS45121</name>
</gene>
<dbReference type="EMBL" id="CADEAL010004336">
    <property type="protein sequence ID" value="CAB1457299.1"/>
    <property type="molecule type" value="Genomic_DNA"/>
</dbReference>
<comment type="caution">
    <text evidence="1">The sequence shown here is derived from an EMBL/GenBank/DDBJ whole genome shotgun (WGS) entry which is preliminary data.</text>
</comment>
<reference evidence="1" key="1">
    <citation type="submission" date="2020-03" db="EMBL/GenBank/DDBJ databases">
        <authorList>
            <person name="Weist P."/>
        </authorList>
    </citation>
    <scope>NUCLEOTIDE SEQUENCE</scope>
</reference>
<evidence type="ECO:0000313" key="1">
    <source>
        <dbReference type="EMBL" id="CAB1457299.1"/>
    </source>
</evidence>
<name>A0A9N7VWX8_PLEPL</name>